<proteinExistence type="predicted"/>
<dbReference type="AlphaFoldDB" id="X1AE40"/>
<reference evidence="1" key="1">
    <citation type="journal article" date="2014" name="Front. Microbiol.">
        <title>High frequency of phylogenetically diverse reductive dehalogenase-homologous genes in deep subseafloor sedimentary metagenomes.</title>
        <authorList>
            <person name="Kawai M."/>
            <person name="Futagami T."/>
            <person name="Toyoda A."/>
            <person name="Takaki Y."/>
            <person name="Nishi S."/>
            <person name="Hori S."/>
            <person name="Arai W."/>
            <person name="Tsubouchi T."/>
            <person name="Morono Y."/>
            <person name="Uchiyama I."/>
            <person name="Ito T."/>
            <person name="Fujiyama A."/>
            <person name="Inagaki F."/>
            <person name="Takami H."/>
        </authorList>
    </citation>
    <scope>NUCLEOTIDE SEQUENCE</scope>
    <source>
        <strain evidence="1">Expedition CK06-06</strain>
    </source>
</reference>
<accession>X1AE40</accession>
<sequence>MPYNYDPTILVDDKILRYTCTSNFTAESTFVRLFGWTDSNN</sequence>
<dbReference type="EMBL" id="BART01009781">
    <property type="protein sequence ID" value="GAG80870.1"/>
    <property type="molecule type" value="Genomic_DNA"/>
</dbReference>
<name>X1AE40_9ZZZZ</name>
<gene>
    <name evidence="1" type="ORF">S01H4_21563</name>
</gene>
<protein>
    <submittedName>
        <fullName evidence="1">Uncharacterized protein</fullName>
    </submittedName>
</protein>
<organism evidence="1">
    <name type="scientific">marine sediment metagenome</name>
    <dbReference type="NCBI Taxonomy" id="412755"/>
    <lineage>
        <taxon>unclassified sequences</taxon>
        <taxon>metagenomes</taxon>
        <taxon>ecological metagenomes</taxon>
    </lineage>
</organism>
<comment type="caution">
    <text evidence="1">The sequence shown here is derived from an EMBL/GenBank/DDBJ whole genome shotgun (WGS) entry which is preliminary data.</text>
</comment>
<evidence type="ECO:0000313" key="1">
    <source>
        <dbReference type="EMBL" id="GAG80870.1"/>
    </source>
</evidence>